<proteinExistence type="predicted"/>
<reference evidence="2" key="1">
    <citation type="journal article" date="2024" name="Front. Bioeng. Biotechnol.">
        <title>Genome-scale model development and genomic sequencing of the oleaginous clade Lipomyces.</title>
        <authorList>
            <person name="Czajka J.J."/>
            <person name="Han Y."/>
            <person name="Kim J."/>
            <person name="Mondo S.J."/>
            <person name="Hofstad B.A."/>
            <person name="Robles A."/>
            <person name="Haridas S."/>
            <person name="Riley R."/>
            <person name="LaButti K."/>
            <person name="Pangilinan J."/>
            <person name="Andreopoulos W."/>
            <person name="Lipzen A."/>
            <person name="Yan J."/>
            <person name="Wang M."/>
            <person name="Ng V."/>
            <person name="Grigoriev I.V."/>
            <person name="Spatafora J.W."/>
            <person name="Magnuson J.K."/>
            <person name="Baker S.E."/>
            <person name="Pomraning K.R."/>
        </authorList>
    </citation>
    <scope>NUCLEOTIDE SEQUENCE [LARGE SCALE GENOMIC DNA]</scope>
    <source>
        <strain evidence="2">CBS 7786</strain>
    </source>
</reference>
<protein>
    <submittedName>
        <fullName evidence="1">Uncharacterized protein</fullName>
    </submittedName>
</protein>
<name>A0ACC3SS97_LIPKO</name>
<sequence length="308" mass="33686">MRGKKFNPIADIPDLRGKTIFITGGTAGLGRESVIAIAKHNPDNVYFSGRNSKRAADVVSECKSAGSDSNVTFIECNLASLASIEKAAKQFISNSQRLDLLICNAGVMALPPGLTEDGYEVQFGINHLGHALLVKLLLPTLLRTADIADSDVRVIFLASNGYRAHPRGGVVFNDLRTAQAFGLWGEFLRYAQSKLANILYARELARRYPNVTTVSVHPGVFGTGLIQNLSISKKVMVYLVNLGRVNPTVADGTSSQLWAAMVEKSKITNGAYYEPVGILGRLDRESKNDKLAGELWEWTQKELERYQA</sequence>
<comment type="caution">
    <text evidence="1">The sequence shown here is derived from an EMBL/GenBank/DDBJ whole genome shotgun (WGS) entry which is preliminary data.</text>
</comment>
<evidence type="ECO:0000313" key="1">
    <source>
        <dbReference type="EMBL" id="KAK9234460.1"/>
    </source>
</evidence>
<keyword evidence="2" id="KW-1185">Reference proteome</keyword>
<dbReference type="EMBL" id="MU971474">
    <property type="protein sequence ID" value="KAK9234460.1"/>
    <property type="molecule type" value="Genomic_DNA"/>
</dbReference>
<evidence type="ECO:0000313" key="2">
    <source>
        <dbReference type="Proteomes" id="UP001433508"/>
    </source>
</evidence>
<dbReference type="Proteomes" id="UP001433508">
    <property type="component" value="Unassembled WGS sequence"/>
</dbReference>
<organism evidence="1 2">
    <name type="scientific">Lipomyces kononenkoae</name>
    <name type="common">Yeast</name>
    <dbReference type="NCBI Taxonomy" id="34357"/>
    <lineage>
        <taxon>Eukaryota</taxon>
        <taxon>Fungi</taxon>
        <taxon>Dikarya</taxon>
        <taxon>Ascomycota</taxon>
        <taxon>Saccharomycotina</taxon>
        <taxon>Lipomycetes</taxon>
        <taxon>Lipomycetales</taxon>
        <taxon>Lipomycetaceae</taxon>
        <taxon>Lipomyces</taxon>
    </lineage>
</organism>
<gene>
    <name evidence="1" type="ORF">V1525DRAFT_413018</name>
</gene>
<accession>A0ACC3SS97</accession>